<accession>G2Q303</accession>
<evidence type="ECO:0000256" key="1">
    <source>
        <dbReference type="ARBA" id="ARBA00034736"/>
    </source>
</evidence>
<comment type="similarity">
    <text evidence="1">Belongs to the TTI2 family.</text>
</comment>
<gene>
    <name evidence="2" type="ORF">MYCTH_2051209</name>
</gene>
<dbReference type="OMA" id="WIGMNES"/>
<dbReference type="eggNOG" id="ENOG502S3SJ">
    <property type="taxonomic scope" value="Eukaryota"/>
</dbReference>
<dbReference type="EMBL" id="CP003002">
    <property type="protein sequence ID" value="AEO55170.1"/>
    <property type="molecule type" value="Genomic_DNA"/>
</dbReference>
<dbReference type="Proteomes" id="UP000007322">
    <property type="component" value="Chromosome 1"/>
</dbReference>
<evidence type="ECO:0000313" key="2">
    <source>
        <dbReference type="EMBL" id="AEO55170.1"/>
    </source>
</evidence>
<organism evidence="2 3">
    <name type="scientific">Thermothelomyces thermophilus (strain ATCC 42464 / BCRC 31852 / DSM 1799)</name>
    <name type="common">Sporotrichum thermophile</name>
    <dbReference type="NCBI Taxonomy" id="573729"/>
    <lineage>
        <taxon>Eukaryota</taxon>
        <taxon>Fungi</taxon>
        <taxon>Dikarya</taxon>
        <taxon>Ascomycota</taxon>
        <taxon>Pezizomycotina</taxon>
        <taxon>Sordariomycetes</taxon>
        <taxon>Sordariomycetidae</taxon>
        <taxon>Sordariales</taxon>
        <taxon>Chaetomiaceae</taxon>
        <taxon>Thermothelomyces</taxon>
    </lineage>
</organism>
<dbReference type="GO" id="GO:0110078">
    <property type="term" value="C:TTT Hsp90 cochaperone complex"/>
    <property type="evidence" value="ECO:0007669"/>
    <property type="project" value="InterPro"/>
</dbReference>
<dbReference type="HOGENOM" id="CLU_024466_3_0_1"/>
<dbReference type="InParanoid" id="G2Q303"/>
<dbReference type="GO" id="GO:0005634">
    <property type="term" value="C:nucleus"/>
    <property type="evidence" value="ECO:0007669"/>
    <property type="project" value="TreeGrafter"/>
</dbReference>
<protein>
    <submittedName>
        <fullName evidence="2">Uncharacterized protein</fullName>
    </submittedName>
</protein>
<name>G2Q303_THET4</name>
<proteinExistence type="inferred from homology"/>
<dbReference type="VEuPathDB" id="FungiDB:MYCTH_2051209"/>
<dbReference type="GeneID" id="11508027"/>
<dbReference type="GO" id="GO:0005829">
    <property type="term" value="C:cytosol"/>
    <property type="evidence" value="ECO:0007669"/>
    <property type="project" value="TreeGrafter"/>
</dbReference>
<reference evidence="2 3" key="1">
    <citation type="journal article" date="2011" name="Nat. Biotechnol.">
        <title>Comparative genomic analysis of the thermophilic biomass-degrading fungi Myceliophthora thermophila and Thielavia terrestris.</title>
        <authorList>
            <person name="Berka R.M."/>
            <person name="Grigoriev I.V."/>
            <person name="Otillar R."/>
            <person name="Salamov A."/>
            <person name="Grimwood J."/>
            <person name="Reid I."/>
            <person name="Ishmael N."/>
            <person name="John T."/>
            <person name="Darmond C."/>
            <person name="Moisan M.-C."/>
            <person name="Henrissat B."/>
            <person name="Coutinho P.M."/>
            <person name="Lombard V."/>
            <person name="Natvig D.O."/>
            <person name="Lindquist E."/>
            <person name="Schmutz J."/>
            <person name="Lucas S."/>
            <person name="Harris P."/>
            <person name="Powlowski J."/>
            <person name="Bellemare A."/>
            <person name="Taylor D."/>
            <person name="Butler G."/>
            <person name="de Vries R.P."/>
            <person name="Allijn I.E."/>
            <person name="van den Brink J."/>
            <person name="Ushinsky S."/>
            <person name="Storms R."/>
            <person name="Powell A.J."/>
            <person name="Paulsen I.T."/>
            <person name="Elbourne L.D.H."/>
            <person name="Baker S.E."/>
            <person name="Magnuson J."/>
            <person name="LaBoissiere S."/>
            <person name="Clutterbuck A.J."/>
            <person name="Martinez D."/>
            <person name="Wogulis M."/>
            <person name="de Leon A.L."/>
            <person name="Rey M.W."/>
            <person name="Tsang A."/>
        </authorList>
    </citation>
    <scope>NUCLEOTIDE SEQUENCE [LARGE SCALE GENOMIC DNA]</scope>
    <source>
        <strain evidence="3">ATCC 42464 / BCRC 31852 / DSM 1799</strain>
    </source>
</reference>
<sequence>MSWFERIAAEAAHVEKKSEGTTPQEVANKLAQHVPQSFTLRELADATREVLGQARASKQRREKAGTCLVSLLACLRCEDRIAHGAAGDDEDAVKELALGVANVIAPVATQHEELDGTGQQTELSGQELLQRSEEFSEQCRDLAVPGVEILEALVKRTASPVRLDDEVLLTLLAYTDETRPQRPSTETKATADRLLQQQLLGVPGAPTKEQFITETVLQTFLRPLFSKSKPSTITASGRKAEYVDGAASRAESMPDDTAQTKPWKFTDLRTIPAVGWAVREADTQLIAKHWPLFIPVLLTLVDDIATSVRRRGLLILADFLGKMPDRTLHDTGLAKVFEDAVFPTLAFLPGLTPEQESVELLGPAYLALRRLADKQPAAGKDGIAGAPKNTLLDKMLREGVFMGYFHAKEHVNIVEVLCQQTETILNEMGVHAVKHLKVSSPALSASIFEGPELISAFPPTRPFRISYLCARQ</sequence>
<dbReference type="PANTHER" id="PTHR32226">
    <property type="entry name" value="TELO2-INTERACTING PROTEIN 2"/>
    <property type="match status" value="1"/>
</dbReference>
<dbReference type="OrthoDB" id="6417021at2759"/>
<dbReference type="RefSeq" id="XP_003660415.1">
    <property type="nucleotide sequence ID" value="XM_003660367.1"/>
</dbReference>
<dbReference type="InterPro" id="IPR018870">
    <property type="entry name" value="Tti2"/>
</dbReference>
<dbReference type="KEGG" id="mtm:MYCTH_2051209"/>
<dbReference type="PANTHER" id="PTHR32226:SF2">
    <property type="entry name" value="TELO2-INTERACTING PROTEIN 2"/>
    <property type="match status" value="1"/>
</dbReference>
<evidence type="ECO:0000313" key="3">
    <source>
        <dbReference type="Proteomes" id="UP000007322"/>
    </source>
</evidence>
<dbReference type="AlphaFoldDB" id="G2Q303"/>
<dbReference type="STRING" id="573729.G2Q303"/>
<keyword evidence="3" id="KW-1185">Reference proteome</keyword>
<dbReference type="Pfam" id="PF10521">
    <property type="entry name" value="Tti2"/>
    <property type="match status" value="1"/>
</dbReference>